<dbReference type="Pfam" id="PF20231">
    <property type="entry name" value="DUF6589"/>
    <property type="match status" value="1"/>
</dbReference>
<evidence type="ECO:0000259" key="1">
    <source>
        <dbReference type="Pfam" id="PF20231"/>
    </source>
</evidence>
<gene>
    <name evidence="3" type="primary">LOC111109089</name>
</gene>
<dbReference type="Proteomes" id="UP000694844">
    <property type="component" value="Chromosome 8"/>
</dbReference>
<dbReference type="KEGG" id="cvn:111109089"/>
<protein>
    <submittedName>
        <fullName evidence="3">Uncharacterized protein LOC111109089</fullName>
    </submittedName>
</protein>
<proteinExistence type="predicted"/>
<keyword evidence="2" id="KW-1185">Reference proteome</keyword>
<dbReference type="OrthoDB" id="6137837at2759"/>
<dbReference type="RefSeq" id="XP_022300885.1">
    <property type="nucleotide sequence ID" value="XM_022445177.1"/>
</dbReference>
<accession>A0A8B8BBT3</accession>
<dbReference type="InterPro" id="IPR046496">
    <property type="entry name" value="DUF6589"/>
</dbReference>
<evidence type="ECO:0000313" key="3">
    <source>
        <dbReference type="RefSeq" id="XP_022300885.1"/>
    </source>
</evidence>
<reference evidence="3" key="1">
    <citation type="submission" date="2025-08" db="UniProtKB">
        <authorList>
            <consortium name="RefSeq"/>
        </authorList>
    </citation>
    <scope>IDENTIFICATION</scope>
    <source>
        <tissue evidence="3">Whole sample</tissue>
    </source>
</reference>
<evidence type="ECO:0000313" key="2">
    <source>
        <dbReference type="Proteomes" id="UP000694844"/>
    </source>
</evidence>
<name>A0A8B8BBT3_CRAVI</name>
<dbReference type="GeneID" id="111109089"/>
<dbReference type="AlphaFoldDB" id="A0A8B8BBT3"/>
<organism evidence="2 3">
    <name type="scientific">Crassostrea virginica</name>
    <name type="common">Eastern oyster</name>
    <dbReference type="NCBI Taxonomy" id="6565"/>
    <lineage>
        <taxon>Eukaryota</taxon>
        <taxon>Metazoa</taxon>
        <taxon>Spiralia</taxon>
        <taxon>Lophotrochozoa</taxon>
        <taxon>Mollusca</taxon>
        <taxon>Bivalvia</taxon>
        <taxon>Autobranchia</taxon>
        <taxon>Pteriomorphia</taxon>
        <taxon>Ostreida</taxon>
        <taxon>Ostreoidea</taxon>
        <taxon>Ostreidae</taxon>
        <taxon>Crassostrea</taxon>
    </lineage>
</organism>
<feature type="domain" description="DUF6589" evidence="1">
    <location>
        <begin position="183"/>
        <end position="396"/>
    </location>
</feature>
<sequence>MEKNFEDMKEIDWYKIVEEIMSFFPEIFVFLSSIILEPHEMSSYRKIEGAVPRLGMVYGILMQGRNKELSLVQRIISMLLFDNICDQKIFDRLQPVGVCIGYERSLKIMETLGGKYKEQLIEAINKNKTFRIVGDNINWTVGVHDERQDNKGHMQHAFGSAAIVQNICYEHLPNVNPQKDFCTTPVQAFLPSPEDTKILQRDFTIIIARVLFKHVPFFRQFRNVVPEFISQPEYPELESETTVIPLPVLYKNEQRYNDVVDILEFYEQLVLDVCHSTQKDEADFFVHIGGDQLTRERFSGAKAMRAHEDDPNDRFENLSPITFEFFHMQMNFLKMAFKILFNEKSVGDRGTLAHLKNIISRTNVSENINAHYDADKDFFVSVVDMYIVECVLEHFGMK</sequence>